<protein>
    <submittedName>
        <fullName evidence="3">Uncharacterized protein</fullName>
    </submittedName>
</protein>
<sequence>MSSATTYTTDTITMINTSPPQTTLPTTTAAATSSESTVDTSTPTCVFCNYPGADVRITCHHGCSYHARCIDLTTLSRTCHPHHPTTTSAASATTAVNTANNNCGKVHIMSCPHCSSPSNGLEILPLSFVEIDHAQRLSSFKSGGSSGDGGLVNGAGKRNRDEGTSGIGASLASSSSNSNDNMTANEQYYDPSVPRTGRWTDEEIAFRDTLITHFLEGSLPLPNGLKLIDFLSDILKSKQSRLTKKMKHAKLSAKHFFLDSGNLGTDVTKATTLSNLESSFYNSISDPIERSEIKFHMHHRWRDHVAERCNCLRIAFDGCEWIKSVEKMEHRVTIGKNKSRMVRRRFMMGKAMETDVGDSAPGVFIDQNYEGDLLGVGDGVGGATGNEDFDFNLVMSALEGEGGGATTDMQSAYMSLVGGDSFHAASESGMARRLLSLTHPSSEVSQLMSASSSNVPQYRPSSSEPNFRFAAPFLAWITSYMERNGIPFEHVDIWVPSSSMPFQDPTGASAPQPPMGSGSQGTVMRLCFAGSASLGSQVVGQPDAVASAPTLGKVGVSAAATVPLSSDEIESLSLFGSYSEKFSFSNGSGLPGRVFQSGVPAWEQFIANAPPALFERRGGAMQFGIKTALGLPIKSPNVGRIVCVMYSKHNRDKSDELVGKLLMDIQSMNPCPRLKLVVEMGNANDANAVNNGSSVGTGFVSLNQPMEFSRGGIDQSITQYSSLVQKKAMNVDQIKSGQIKKLISFLGENMPSDHTTQLGQQVHSIMSLRLILLRTNRTPDEEHLVDSLLVLFESYLSAGRTSIDTTLMLARDFAFHSSHVQQMSMMNNLSIQQNSSPLLQSVQEQTQHDGERSQSFSLTSIDHSQGTNRLERNCDIIFAKIPTTALSPPSGAATVATLRWCVGKTTMSPEEYSVALIGSSGGGTATLGHTNPIEVITTLHNELLRIRDVDVGATDGADGSRRRRVCVGISHAVFASLCDGSGFDSVKKEEWLPSESSDGNGPEAALYSVGFAADTKAATPSSFRVTKIAQGSLTKINHIARQLDKQLSHILLNNKNSDIKAIVSISSESTIIHQDSLTAASKLSLPVAGSGGTSLGIIAANYDLKIVGNSGGSVASTTLTKARGWAMGLATTWDMKYDVEGSLYSNGHDEITQDASSSSNTVPTLKSILESTLPSFLFVCISLRDMSVWHLLDDSDNNQHGEESINSEALPVQNQPAKYIMEFALRHIVLGTTCCIMAATSRSSSDSQQSSSGDQSTLLLAATLAGVIASAAASQSDSFLQLSDDGLGGGGGSALAGLVAGALIPHFMAKTSNFCIRNNITATMSNILLGGEVGICVGGIMYLSGLAYALGVLTGCIRCLVRWERLIVAADNVLPPIFVLFDVVSRLQDQWCEITSSSSFSVFFYESSTFRVQPSFNALPIPIGTGFLYGCIFVYGSKVGWYHSLFLPLILLEMDSSKELGAASLLGAMDECTLVMICAGICASNLTFAPGKRKTGGGGERSLAWQALKTNICCGDFIEAAYPFMERSQLVNASAYIAGGLASELLMQRRVLSTAYFPLPLAVWISNDRIGMVSACAVAFGVSFVGTSFSNVLSWL</sequence>
<accession>B8LCQ5</accession>
<gene>
    <name evidence="3" type="ORF">THAPSDRAFT_25158</name>
</gene>
<dbReference type="HOGENOM" id="CLU_244488_0_0_1"/>
<dbReference type="eggNOG" id="ENOG502TKWG">
    <property type="taxonomic scope" value="Eukaryota"/>
</dbReference>
<evidence type="ECO:0000313" key="3">
    <source>
        <dbReference type="EMBL" id="EED86941.1"/>
    </source>
</evidence>
<keyword evidence="2" id="KW-0472">Membrane</keyword>
<dbReference type="InParanoid" id="B8LCQ5"/>
<feature type="compositionally biased region" description="Polar residues" evidence="1">
    <location>
        <begin position="853"/>
        <end position="862"/>
    </location>
</feature>
<evidence type="ECO:0000313" key="4">
    <source>
        <dbReference type="Proteomes" id="UP000001449"/>
    </source>
</evidence>
<dbReference type="PANTHER" id="PTHR35213">
    <property type="entry name" value="RING-TYPE DOMAIN-CONTAINING PROTEIN-RELATED"/>
    <property type="match status" value="1"/>
</dbReference>
<evidence type="ECO:0000256" key="2">
    <source>
        <dbReference type="SAM" id="Phobius"/>
    </source>
</evidence>
<feature type="region of interest" description="Disordered" evidence="1">
    <location>
        <begin position="839"/>
        <end position="862"/>
    </location>
</feature>
<evidence type="ECO:0000256" key="1">
    <source>
        <dbReference type="SAM" id="MobiDB-lite"/>
    </source>
</evidence>
<feature type="region of interest" description="Disordered" evidence="1">
    <location>
        <begin position="139"/>
        <end position="194"/>
    </location>
</feature>
<keyword evidence="2" id="KW-0812">Transmembrane</keyword>
<keyword evidence="4" id="KW-1185">Reference proteome</keyword>
<feature type="transmembrane region" description="Helical" evidence="2">
    <location>
        <begin position="1327"/>
        <end position="1350"/>
    </location>
</feature>
<feature type="compositionally biased region" description="Low complexity" evidence="1">
    <location>
        <begin position="167"/>
        <end position="179"/>
    </location>
</feature>
<organism evidence="3 4">
    <name type="scientific">Thalassiosira pseudonana</name>
    <name type="common">Marine diatom</name>
    <name type="synonym">Cyclotella nana</name>
    <dbReference type="NCBI Taxonomy" id="35128"/>
    <lineage>
        <taxon>Eukaryota</taxon>
        <taxon>Sar</taxon>
        <taxon>Stramenopiles</taxon>
        <taxon>Ochrophyta</taxon>
        <taxon>Bacillariophyta</taxon>
        <taxon>Coscinodiscophyceae</taxon>
        <taxon>Thalassiosirophycidae</taxon>
        <taxon>Thalassiosirales</taxon>
        <taxon>Thalassiosiraceae</taxon>
        <taxon>Thalassiosira</taxon>
    </lineage>
</organism>
<feature type="transmembrane region" description="Helical" evidence="2">
    <location>
        <begin position="1287"/>
        <end position="1307"/>
    </location>
</feature>
<feature type="region of interest" description="Disordered" evidence="1">
    <location>
        <begin position="1"/>
        <end position="35"/>
    </location>
</feature>
<dbReference type="PANTHER" id="PTHR35213:SF3">
    <property type="entry name" value="MYB-LIKE DOMAIN-CONTAINING PROTEIN"/>
    <property type="match status" value="1"/>
</dbReference>
<name>B8LCQ5_THAPS</name>
<dbReference type="Proteomes" id="UP000001449">
    <property type="component" value="Chromosome 16"/>
</dbReference>
<dbReference type="PaxDb" id="35128-Thaps25158"/>
<dbReference type="GeneID" id="7450025"/>
<dbReference type="RefSeq" id="XP_002296740.1">
    <property type="nucleotide sequence ID" value="XM_002296704.1"/>
</dbReference>
<dbReference type="EMBL" id="DS999417">
    <property type="protein sequence ID" value="EED86941.1"/>
    <property type="molecule type" value="Genomic_DNA"/>
</dbReference>
<reference evidence="3 4" key="2">
    <citation type="journal article" date="2008" name="Nature">
        <title>The Phaeodactylum genome reveals the evolutionary history of diatom genomes.</title>
        <authorList>
            <person name="Bowler C."/>
            <person name="Allen A.E."/>
            <person name="Badger J.H."/>
            <person name="Grimwood J."/>
            <person name="Jabbari K."/>
            <person name="Kuo A."/>
            <person name="Maheswari U."/>
            <person name="Martens C."/>
            <person name="Maumus F."/>
            <person name="Otillar R.P."/>
            <person name="Rayko E."/>
            <person name="Salamov A."/>
            <person name="Vandepoele K."/>
            <person name="Beszteri B."/>
            <person name="Gruber A."/>
            <person name="Heijde M."/>
            <person name="Katinka M."/>
            <person name="Mock T."/>
            <person name="Valentin K."/>
            <person name="Verret F."/>
            <person name="Berges J.A."/>
            <person name="Brownlee C."/>
            <person name="Cadoret J.P."/>
            <person name="Chiovitti A."/>
            <person name="Choi C.J."/>
            <person name="Coesel S."/>
            <person name="De Martino A."/>
            <person name="Detter J.C."/>
            <person name="Durkin C."/>
            <person name="Falciatore A."/>
            <person name="Fournet J."/>
            <person name="Haruta M."/>
            <person name="Huysman M.J."/>
            <person name="Jenkins B.D."/>
            <person name="Jiroutova K."/>
            <person name="Jorgensen R.E."/>
            <person name="Joubert Y."/>
            <person name="Kaplan A."/>
            <person name="Kroger N."/>
            <person name="Kroth P.G."/>
            <person name="La Roche J."/>
            <person name="Lindquist E."/>
            <person name="Lommer M."/>
            <person name="Martin-Jezequel V."/>
            <person name="Lopez P.J."/>
            <person name="Lucas S."/>
            <person name="Mangogna M."/>
            <person name="McGinnis K."/>
            <person name="Medlin L.K."/>
            <person name="Montsant A."/>
            <person name="Oudot-Le Secq M.P."/>
            <person name="Napoli C."/>
            <person name="Obornik M."/>
            <person name="Parker M.S."/>
            <person name="Petit J.L."/>
            <person name="Porcel B.M."/>
            <person name="Poulsen N."/>
            <person name="Robison M."/>
            <person name="Rychlewski L."/>
            <person name="Rynearson T.A."/>
            <person name="Schmutz J."/>
            <person name="Shapiro H."/>
            <person name="Siaut M."/>
            <person name="Stanley M."/>
            <person name="Sussman M.R."/>
            <person name="Taylor A.R."/>
            <person name="Vardi A."/>
            <person name="von Dassow P."/>
            <person name="Vyverman W."/>
            <person name="Willis A."/>
            <person name="Wyrwicz L.S."/>
            <person name="Rokhsar D.S."/>
            <person name="Weissenbach J."/>
            <person name="Armbrust E.V."/>
            <person name="Green B.R."/>
            <person name="Van de Peer Y."/>
            <person name="Grigoriev I.V."/>
        </authorList>
    </citation>
    <scope>NUCLEOTIDE SEQUENCE [LARGE SCALE GENOMIC DNA]</scope>
    <source>
        <strain evidence="3 4">CCMP1335</strain>
    </source>
</reference>
<keyword evidence="2" id="KW-1133">Transmembrane helix</keyword>
<proteinExistence type="predicted"/>
<dbReference type="KEGG" id="tps:THAPSDRAFT_25158"/>
<reference evidence="3 4" key="1">
    <citation type="journal article" date="2004" name="Science">
        <title>The genome of the diatom Thalassiosira pseudonana: ecology, evolution, and metabolism.</title>
        <authorList>
            <person name="Armbrust E.V."/>
            <person name="Berges J.A."/>
            <person name="Bowler C."/>
            <person name="Green B.R."/>
            <person name="Martinez D."/>
            <person name="Putnam N.H."/>
            <person name="Zhou S."/>
            <person name="Allen A.E."/>
            <person name="Apt K.E."/>
            <person name="Bechner M."/>
            <person name="Brzezinski M.A."/>
            <person name="Chaal B.K."/>
            <person name="Chiovitti A."/>
            <person name="Davis A.K."/>
            <person name="Demarest M.S."/>
            <person name="Detter J.C."/>
            <person name="Glavina T."/>
            <person name="Goodstein D."/>
            <person name="Hadi M.Z."/>
            <person name="Hellsten U."/>
            <person name="Hildebrand M."/>
            <person name="Jenkins B.D."/>
            <person name="Jurka J."/>
            <person name="Kapitonov V.V."/>
            <person name="Kroger N."/>
            <person name="Lau W.W."/>
            <person name="Lane T.W."/>
            <person name="Larimer F.W."/>
            <person name="Lippmeier J.C."/>
            <person name="Lucas S."/>
            <person name="Medina M."/>
            <person name="Montsant A."/>
            <person name="Obornik M."/>
            <person name="Parker M.S."/>
            <person name="Palenik B."/>
            <person name="Pazour G.J."/>
            <person name="Richardson P.M."/>
            <person name="Rynearson T.A."/>
            <person name="Saito M.A."/>
            <person name="Schwartz D.C."/>
            <person name="Thamatrakoln K."/>
            <person name="Valentin K."/>
            <person name="Vardi A."/>
            <person name="Wilkerson F.P."/>
            <person name="Rokhsar D.S."/>
        </authorList>
    </citation>
    <scope>NUCLEOTIDE SEQUENCE [LARGE SCALE GENOMIC DNA]</scope>
    <source>
        <strain evidence="3 4">CCMP1335</strain>
    </source>
</reference>
<feature type="compositionally biased region" description="Gly residues" evidence="1">
    <location>
        <begin position="144"/>
        <end position="153"/>
    </location>
</feature>